<name>A0AAU4JWZ9_9NOCA</name>
<evidence type="ECO:0000313" key="2">
    <source>
        <dbReference type="EMBL" id="WUM18339.1"/>
    </source>
</evidence>
<feature type="transmembrane region" description="Helical" evidence="1">
    <location>
        <begin position="12"/>
        <end position="31"/>
    </location>
</feature>
<feature type="transmembrane region" description="Helical" evidence="1">
    <location>
        <begin position="136"/>
        <end position="153"/>
    </location>
</feature>
<feature type="transmembrane region" description="Helical" evidence="1">
    <location>
        <begin position="195"/>
        <end position="216"/>
    </location>
</feature>
<feature type="transmembrane region" description="Helical" evidence="1">
    <location>
        <begin position="222"/>
        <end position="241"/>
    </location>
</feature>
<organism evidence="2 3">
    <name type="scientific">Williamsia herbipolensis</name>
    <dbReference type="NCBI Taxonomy" id="1603258"/>
    <lineage>
        <taxon>Bacteria</taxon>
        <taxon>Bacillati</taxon>
        <taxon>Actinomycetota</taxon>
        <taxon>Actinomycetes</taxon>
        <taxon>Mycobacteriales</taxon>
        <taxon>Nocardiaceae</taxon>
        <taxon>Williamsia</taxon>
    </lineage>
</organism>
<feature type="transmembrane region" description="Helical" evidence="1">
    <location>
        <begin position="248"/>
        <end position="264"/>
    </location>
</feature>
<keyword evidence="1" id="KW-0472">Membrane</keyword>
<dbReference type="KEGG" id="whr:OG579_11265"/>
<keyword evidence="3" id="KW-1185">Reference proteome</keyword>
<dbReference type="AlphaFoldDB" id="A0AAU4JWZ9"/>
<evidence type="ECO:0000313" key="3">
    <source>
        <dbReference type="Proteomes" id="UP001432128"/>
    </source>
</evidence>
<feature type="transmembrane region" description="Helical" evidence="1">
    <location>
        <begin position="113"/>
        <end position="129"/>
    </location>
</feature>
<evidence type="ECO:0000256" key="1">
    <source>
        <dbReference type="SAM" id="Phobius"/>
    </source>
</evidence>
<feature type="transmembrane region" description="Helical" evidence="1">
    <location>
        <begin position="83"/>
        <end position="101"/>
    </location>
</feature>
<gene>
    <name evidence="2" type="ORF">OG579_11265</name>
</gene>
<reference evidence="2 3" key="1">
    <citation type="submission" date="2022-10" db="EMBL/GenBank/DDBJ databases">
        <title>The complete genomes of actinobacterial strains from the NBC collection.</title>
        <authorList>
            <person name="Joergensen T.S."/>
            <person name="Alvarez Arevalo M."/>
            <person name="Sterndorff E.B."/>
            <person name="Faurdal D."/>
            <person name="Vuksanovic O."/>
            <person name="Mourched A.-S."/>
            <person name="Charusanti P."/>
            <person name="Shaw S."/>
            <person name="Blin K."/>
            <person name="Weber T."/>
        </authorList>
    </citation>
    <scope>NUCLEOTIDE SEQUENCE [LARGE SCALE GENOMIC DNA]</scope>
    <source>
        <strain evidence="2 3">NBC_00319</strain>
    </source>
</reference>
<evidence type="ECO:0008006" key="4">
    <source>
        <dbReference type="Google" id="ProtNLM"/>
    </source>
</evidence>
<keyword evidence="1" id="KW-0812">Transmembrane</keyword>
<accession>A0AAU4JWZ9</accession>
<feature type="transmembrane region" description="Helical" evidence="1">
    <location>
        <begin position="58"/>
        <end position="76"/>
    </location>
</feature>
<dbReference type="EMBL" id="CP108021">
    <property type="protein sequence ID" value="WUM18339.1"/>
    <property type="molecule type" value="Genomic_DNA"/>
</dbReference>
<keyword evidence="1" id="KW-1133">Transmembrane helix</keyword>
<dbReference type="RefSeq" id="WP_328856002.1">
    <property type="nucleotide sequence ID" value="NZ_CP108021.1"/>
</dbReference>
<proteinExistence type="predicted"/>
<protein>
    <recommendedName>
        <fullName evidence="4">MFS transporter</fullName>
    </recommendedName>
</protein>
<sequence>MTTGVTGRQRSWPMALPLAVALIATVTLWALSPTLGDLQAAIAREEAARSGVGLGYWFGWYGGVSPGSYSLLVPALSALTGSLALLAIATLLIAVMAHPLAHATVGVGAGSRAVHPTMLTWAIVVAAVLNMMSGRVAFSVGAAFALFAVLLLQRGTTTLAAVVLVVSGLASPLAPAFVGLAAVPFLLGGGHRSRTVWSVLIGSGLGVVVPFALFGAPGAQGFPWTTLVWTILIGLGAGYAITEAPQRWIAPLAMITAIVVFAVPNGIGSNLSRFFCLVVPCLILWFSRRALPILLVTLLPAVSYAGFVAVADQVAVADAGDTEKNYEPLRLALLRGPGLVNHRVELIDAGTHAGSHELGSLVKLARGWENQSDSRFNPIFYEKDALTPLSYRRWLNENAVSWVAVSDEPLRQARSEAALVNAGLPYLTREWGNDEWTLYRVANPGSVVAPPLSLVTETPAQMVVEIPDTGTHPIQIRPNRYLVARDVDDPTVSACIDQTQQGWITVRAPQPGTYRLEGPLSVRGVLSEQSPSCT</sequence>
<feature type="transmembrane region" description="Helical" evidence="1">
    <location>
        <begin position="159"/>
        <end position="183"/>
    </location>
</feature>
<dbReference type="Proteomes" id="UP001432128">
    <property type="component" value="Chromosome"/>
</dbReference>